<feature type="transmembrane region" description="Helical" evidence="1">
    <location>
        <begin position="104"/>
        <end position="123"/>
    </location>
</feature>
<organism evidence="2 3">
    <name type="scientific">Halteria grandinella</name>
    <dbReference type="NCBI Taxonomy" id="5974"/>
    <lineage>
        <taxon>Eukaryota</taxon>
        <taxon>Sar</taxon>
        <taxon>Alveolata</taxon>
        <taxon>Ciliophora</taxon>
        <taxon>Intramacronucleata</taxon>
        <taxon>Spirotrichea</taxon>
        <taxon>Stichotrichia</taxon>
        <taxon>Sporadotrichida</taxon>
        <taxon>Halteriidae</taxon>
        <taxon>Halteria</taxon>
    </lineage>
</organism>
<keyword evidence="1" id="KW-0812">Transmembrane</keyword>
<protein>
    <submittedName>
        <fullName evidence="2">Uncharacterized protein</fullName>
    </submittedName>
</protein>
<evidence type="ECO:0000313" key="2">
    <source>
        <dbReference type="EMBL" id="TNV87393.1"/>
    </source>
</evidence>
<feature type="transmembrane region" description="Helical" evidence="1">
    <location>
        <begin position="81"/>
        <end position="98"/>
    </location>
</feature>
<sequence length="137" mass="15615">MRSPTTNPYAGSSTLELLTEYVLWGGKELVHAALGCVWIGFVLAFGAYFYHYHDYYQKGVIQKDKSYYLSYVDLQKVVKRISGACAMFLVGSYCLTFADGFDMAVLKGAVMAAIVYPPIFFHYNDETRYRFQYTKGD</sequence>
<accession>A0A8J8TAJ5</accession>
<evidence type="ECO:0000256" key="1">
    <source>
        <dbReference type="SAM" id="Phobius"/>
    </source>
</evidence>
<keyword evidence="1" id="KW-0472">Membrane</keyword>
<reference evidence="2" key="1">
    <citation type="submission" date="2019-06" db="EMBL/GenBank/DDBJ databases">
        <authorList>
            <person name="Zheng W."/>
        </authorList>
    </citation>
    <scope>NUCLEOTIDE SEQUENCE</scope>
    <source>
        <strain evidence="2">QDHG01</strain>
    </source>
</reference>
<keyword evidence="3" id="KW-1185">Reference proteome</keyword>
<gene>
    <name evidence="2" type="ORF">FGO68_gene888</name>
</gene>
<dbReference type="EMBL" id="RRYP01000456">
    <property type="protein sequence ID" value="TNV87393.1"/>
    <property type="molecule type" value="Genomic_DNA"/>
</dbReference>
<dbReference type="AlphaFoldDB" id="A0A8J8TAJ5"/>
<proteinExistence type="predicted"/>
<evidence type="ECO:0000313" key="3">
    <source>
        <dbReference type="Proteomes" id="UP000785679"/>
    </source>
</evidence>
<dbReference type="Proteomes" id="UP000785679">
    <property type="component" value="Unassembled WGS sequence"/>
</dbReference>
<feature type="transmembrane region" description="Helical" evidence="1">
    <location>
        <begin position="29"/>
        <end position="50"/>
    </location>
</feature>
<name>A0A8J8TAJ5_HALGN</name>
<keyword evidence="1" id="KW-1133">Transmembrane helix</keyword>
<comment type="caution">
    <text evidence="2">The sequence shown here is derived from an EMBL/GenBank/DDBJ whole genome shotgun (WGS) entry which is preliminary data.</text>
</comment>